<evidence type="ECO:0000256" key="3">
    <source>
        <dbReference type="ARBA" id="ARBA00022827"/>
    </source>
</evidence>
<dbReference type="GO" id="GO:0004174">
    <property type="term" value="F:electron-transferring-flavoprotein dehydrogenase activity"/>
    <property type="evidence" value="ECO:0007669"/>
    <property type="project" value="TreeGrafter"/>
</dbReference>
<reference evidence="7 8" key="1">
    <citation type="journal article" date="2018" name="Sci. Rep.">
        <title>Raphidocelis subcapitata (=Pseudokirchneriella subcapitata) provides an insight into genome evolution and environmental adaptations in the Sphaeropleales.</title>
        <authorList>
            <person name="Suzuki S."/>
            <person name="Yamaguchi H."/>
            <person name="Nakajima N."/>
            <person name="Kawachi M."/>
        </authorList>
    </citation>
    <scope>NUCLEOTIDE SEQUENCE [LARGE SCALE GENOMIC DNA]</scope>
    <source>
        <strain evidence="7 8">NIES-35</strain>
    </source>
</reference>
<dbReference type="InterPro" id="IPR023753">
    <property type="entry name" value="FAD/NAD-binding_dom"/>
</dbReference>
<accession>A0A2V0NRW9</accession>
<dbReference type="PANTHER" id="PTHR43735:SF3">
    <property type="entry name" value="FERROPTOSIS SUPPRESSOR PROTEIN 1"/>
    <property type="match status" value="1"/>
</dbReference>
<organism evidence="7 8">
    <name type="scientific">Raphidocelis subcapitata</name>
    <dbReference type="NCBI Taxonomy" id="307507"/>
    <lineage>
        <taxon>Eukaryota</taxon>
        <taxon>Viridiplantae</taxon>
        <taxon>Chlorophyta</taxon>
        <taxon>core chlorophytes</taxon>
        <taxon>Chlorophyceae</taxon>
        <taxon>CS clade</taxon>
        <taxon>Sphaeropleales</taxon>
        <taxon>Selenastraceae</taxon>
        <taxon>Raphidocelis</taxon>
    </lineage>
</organism>
<keyword evidence="8" id="KW-1185">Reference proteome</keyword>
<evidence type="ECO:0000259" key="6">
    <source>
        <dbReference type="Pfam" id="PF07992"/>
    </source>
</evidence>
<dbReference type="AlphaFoldDB" id="A0A2V0NRW9"/>
<dbReference type="PRINTS" id="PR00411">
    <property type="entry name" value="PNDRDTASEI"/>
</dbReference>
<evidence type="ECO:0000313" key="7">
    <source>
        <dbReference type="EMBL" id="GBF90381.1"/>
    </source>
</evidence>
<dbReference type="FunCoup" id="A0A2V0NRW9">
    <property type="interactions" value="606"/>
</dbReference>
<keyword evidence="2" id="KW-0285">Flavoprotein</keyword>
<proteinExistence type="inferred from homology"/>
<dbReference type="GO" id="GO:0005737">
    <property type="term" value="C:cytoplasm"/>
    <property type="evidence" value="ECO:0007669"/>
    <property type="project" value="TreeGrafter"/>
</dbReference>
<keyword evidence="3" id="KW-0274">FAD</keyword>
<feature type="compositionally biased region" description="Gly residues" evidence="5">
    <location>
        <begin position="224"/>
        <end position="243"/>
    </location>
</feature>
<dbReference type="PRINTS" id="PR00368">
    <property type="entry name" value="FADPNR"/>
</dbReference>
<comment type="similarity">
    <text evidence="1">Belongs to the FAD-dependent oxidoreductase family.</text>
</comment>
<sequence length="411" mass="41267">MLPPPAPPSSLPRRRRVLVIGAGFAGAHLAIDLAARGGLDVTLVDRKPYFEVVFANARALVEPAVCERSVIGVEELKPHGTFVCGEVVSLTDREAALADGRKLPFDYAAVCTGSAQALWKGDARGVGERREELRAQHAALRAAPAVVVVGGGPLGVELAGEILTDLPGKPVVVVHSGPRLLQDLPCRAGALARGWLEAHGCKVLLNDRVAAAAEPPGAAKGGEHGGGGIGQDGDGKSGGGGGARALRTERGEELPAGALLLWAVGARPATGFAAPALGGAVGEDGLIKVSGTLQVEGHPHIFALGDACSIPESKLAFLATGHAGVAARNIAALAAADAAADGGGGGGGAGAPQLAEWRPGMGLPRLMLVTVGRSWGITAIGSVAVGGWLASRVKSIAGFVEKTRRAVCAAP</sequence>
<dbReference type="STRING" id="307507.A0A2V0NRW9"/>
<dbReference type="GO" id="GO:0050660">
    <property type="term" value="F:flavin adenine dinucleotide binding"/>
    <property type="evidence" value="ECO:0007669"/>
    <property type="project" value="TreeGrafter"/>
</dbReference>
<keyword evidence="4" id="KW-0560">Oxidoreductase</keyword>
<dbReference type="SUPFAM" id="SSF51905">
    <property type="entry name" value="FAD/NAD(P)-binding domain"/>
    <property type="match status" value="1"/>
</dbReference>
<gene>
    <name evidence="7" type="ORF">Rsub_02487</name>
</gene>
<dbReference type="PANTHER" id="PTHR43735">
    <property type="entry name" value="APOPTOSIS-INDUCING FACTOR 1"/>
    <property type="match status" value="1"/>
</dbReference>
<dbReference type="Gene3D" id="3.50.50.100">
    <property type="match status" value="1"/>
</dbReference>
<dbReference type="EMBL" id="BDRX01000016">
    <property type="protein sequence ID" value="GBF90381.1"/>
    <property type="molecule type" value="Genomic_DNA"/>
</dbReference>
<protein>
    <recommendedName>
        <fullName evidence="6">FAD/NAD(P)-binding domain-containing protein</fullName>
    </recommendedName>
</protein>
<evidence type="ECO:0000256" key="5">
    <source>
        <dbReference type="SAM" id="MobiDB-lite"/>
    </source>
</evidence>
<name>A0A2V0NRW9_9CHLO</name>
<comment type="caution">
    <text evidence="7">The sequence shown here is derived from an EMBL/GenBank/DDBJ whole genome shotgun (WGS) entry which is preliminary data.</text>
</comment>
<feature type="domain" description="FAD/NAD(P)-binding" evidence="6">
    <location>
        <begin position="16"/>
        <end position="312"/>
    </location>
</feature>
<dbReference type="OrthoDB" id="202203at2759"/>
<evidence type="ECO:0000313" key="8">
    <source>
        <dbReference type="Proteomes" id="UP000247498"/>
    </source>
</evidence>
<evidence type="ECO:0000256" key="2">
    <source>
        <dbReference type="ARBA" id="ARBA00022630"/>
    </source>
</evidence>
<evidence type="ECO:0000256" key="4">
    <source>
        <dbReference type="ARBA" id="ARBA00023002"/>
    </source>
</evidence>
<feature type="region of interest" description="Disordered" evidence="5">
    <location>
        <begin position="215"/>
        <end position="245"/>
    </location>
</feature>
<dbReference type="InterPro" id="IPR036188">
    <property type="entry name" value="FAD/NAD-bd_sf"/>
</dbReference>
<dbReference type="Pfam" id="PF07992">
    <property type="entry name" value="Pyr_redox_2"/>
    <property type="match status" value="1"/>
</dbReference>
<dbReference type="Proteomes" id="UP000247498">
    <property type="component" value="Unassembled WGS sequence"/>
</dbReference>
<dbReference type="InParanoid" id="A0A2V0NRW9"/>
<evidence type="ECO:0000256" key="1">
    <source>
        <dbReference type="ARBA" id="ARBA00006442"/>
    </source>
</evidence>